<evidence type="ECO:0000313" key="2">
    <source>
        <dbReference type="EnsemblMetazoa" id="AALFPA23_025212.P37582"/>
    </source>
</evidence>
<dbReference type="Proteomes" id="UP000069940">
    <property type="component" value="Unassembled WGS sequence"/>
</dbReference>
<feature type="signal peptide" evidence="1">
    <location>
        <begin position="1"/>
        <end position="19"/>
    </location>
</feature>
<evidence type="ECO:0008006" key="4">
    <source>
        <dbReference type="Google" id="ProtNLM"/>
    </source>
</evidence>
<evidence type="ECO:0000256" key="1">
    <source>
        <dbReference type="SAM" id="SignalP"/>
    </source>
</evidence>
<feature type="chain" id="PRO_5047163656" description="Protein sleepless" evidence="1">
    <location>
        <begin position="20"/>
        <end position="144"/>
    </location>
</feature>
<dbReference type="GeneID" id="134291021"/>
<keyword evidence="1" id="KW-0732">Signal</keyword>
<dbReference type="PROSITE" id="PS51257">
    <property type="entry name" value="PROKAR_LIPOPROTEIN"/>
    <property type="match status" value="1"/>
</dbReference>
<organism evidence="2 3">
    <name type="scientific">Aedes albopictus</name>
    <name type="common">Asian tiger mosquito</name>
    <name type="synonym">Stegomyia albopicta</name>
    <dbReference type="NCBI Taxonomy" id="7160"/>
    <lineage>
        <taxon>Eukaryota</taxon>
        <taxon>Metazoa</taxon>
        <taxon>Ecdysozoa</taxon>
        <taxon>Arthropoda</taxon>
        <taxon>Hexapoda</taxon>
        <taxon>Insecta</taxon>
        <taxon>Pterygota</taxon>
        <taxon>Neoptera</taxon>
        <taxon>Endopterygota</taxon>
        <taxon>Diptera</taxon>
        <taxon>Nematocera</taxon>
        <taxon>Culicoidea</taxon>
        <taxon>Culicidae</taxon>
        <taxon>Culicinae</taxon>
        <taxon>Aedini</taxon>
        <taxon>Aedes</taxon>
        <taxon>Stegomyia</taxon>
    </lineage>
</organism>
<dbReference type="EnsemblMetazoa" id="AALFPA23_025212.R37582">
    <property type="protein sequence ID" value="AALFPA23_025212.P37582"/>
    <property type="gene ID" value="AALFPA23_025212"/>
</dbReference>
<evidence type="ECO:0000313" key="3">
    <source>
        <dbReference type="Proteomes" id="UP000069940"/>
    </source>
</evidence>
<sequence length="144" mass="15268">MKYVFALIVALGLVSHATALSCFVCTSVEDGTCDGEQLVECDAVSAASGMALLLALKPTIQVLPSTNYKCYKLVAEAKQSSSQAAIKSCIYDTVAVCEGTIANADQKECYTCEEDGCNGSGRLRTSYMALLGLIVISWVIGNKY</sequence>
<proteinExistence type="predicted"/>
<dbReference type="RefSeq" id="XP_062714257.1">
    <property type="nucleotide sequence ID" value="XM_062858273.1"/>
</dbReference>
<reference evidence="2" key="2">
    <citation type="submission" date="2025-05" db="UniProtKB">
        <authorList>
            <consortium name="EnsemblMetazoa"/>
        </authorList>
    </citation>
    <scope>IDENTIFICATION</scope>
    <source>
        <strain evidence="2">Foshan</strain>
    </source>
</reference>
<keyword evidence="3" id="KW-1185">Reference proteome</keyword>
<name>A0ABM2A7H7_AEDAL</name>
<reference evidence="3" key="1">
    <citation type="journal article" date="2015" name="Proc. Natl. Acad. Sci. U.S.A.">
        <title>Genome sequence of the Asian Tiger mosquito, Aedes albopictus, reveals insights into its biology, genetics, and evolution.</title>
        <authorList>
            <person name="Chen X.G."/>
            <person name="Jiang X."/>
            <person name="Gu J."/>
            <person name="Xu M."/>
            <person name="Wu Y."/>
            <person name="Deng Y."/>
            <person name="Zhang C."/>
            <person name="Bonizzoni M."/>
            <person name="Dermauw W."/>
            <person name="Vontas J."/>
            <person name="Armbruster P."/>
            <person name="Huang X."/>
            <person name="Yang Y."/>
            <person name="Zhang H."/>
            <person name="He W."/>
            <person name="Peng H."/>
            <person name="Liu Y."/>
            <person name="Wu K."/>
            <person name="Chen J."/>
            <person name="Lirakis M."/>
            <person name="Topalis P."/>
            <person name="Van Leeuwen T."/>
            <person name="Hall A.B."/>
            <person name="Jiang X."/>
            <person name="Thorpe C."/>
            <person name="Mueller R.L."/>
            <person name="Sun C."/>
            <person name="Waterhouse R.M."/>
            <person name="Yan G."/>
            <person name="Tu Z.J."/>
            <person name="Fang X."/>
            <person name="James A.A."/>
        </authorList>
    </citation>
    <scope>NUCLEOTIDE SEQUENCE [LARGE SCALE GENOMIC DNA]</scope>
    <source>
        <strain evidence="3">Foshan</strain>
    </source>
</reference>
<accession>A0ABM2A7H7</accession>
<protein>
    <recommendedName>
        <fullName evidence="4">Protein sleepless</fullName>
    </recommendedName>
</protein>